<dbReference type="GO" id="GO:0039694">
    <property type="term" value="P:viral RNA genome replication"/>
    <property type="evidence" value="ECO:0007669"/>
    <property type="project" value="InterPro"/>
</dbReference>
<evidence type="ECO:0000256" key="28">
    <source>
        <dbReference type="ARBA" id="ARBA00023039"/>
    </source>
</evidence>
<evidence type="ECO:0000259" key="39">
    <source>
        <dbReference type="PROSITE" id="PS51218"/>
    </source>
</evidence>
<feature type="domain" description="SF3 helicase" evidence="39">
    <location>
        <begin position="1107"/>
        <end position="1269"/>
    </location>
</feature>
<keyword evidence="11" id="KW-0167">Capsid protein</keyword>
<dbReference type="GO" id="GO:0042025">
    <property type="term" value="C:host cell nucleus"/>
    <property type="evidence" value="ECO:0007669"/>
    <property type="project" value="UniProtKB-SubCell"/>
</dbReference>
<keyword evidence="6" id="KW-0813">Transport</keyword>
<dbReference type="SUPFAM" id="SSF56672">
    <property type="entry name" value="DNA/RNA polymerases"/>
    <property type="match status" value="1"/>
</dbReference>
<keyword evidence="30" id="KW-0472">Membrane</keyword>
<keyword evidence="34" id="KW-0407">Ion channel</keyword>
<evidence type="ECO:0000256" key="11">
    <source>
        <dbReference type="ARBA" id="ARBA00022561"/>
    </source>
</evidence>
<dbReference type="GO" id="GO:0034220">
    <property type="term" value="P:monoatomic ion transmembrane transport"/>
    <property type="evidence" value="ECO:0007669"/>
    <property type="project" value="UniProtKB-KW"/>
</dbReference>
<evidence type="ECO:0000256" key="2">
    <source>
        <dbReference type="ARBA" id="ARBA00004295"/>
    </source>
</evidence>
<evidence type="ECO:0000256" key="3">
    <source>
        <dbReference type="ARBA" id="ARBA00004307"/>
    </source>
</evidence>
<dbReference type="InterPro" id="IPR014759">
    <property type="entry name" value="Helicase_SF3_ssRNA_vir"/>
</dbReference>
<dbReference type="CDD" id="cd00205">
    <property type="entry name" value="rhv_like"/>
    <property type="match status" value="2"/>
</dbReference>
<dbReference type="GO" id="GO:0003968">
    <property type="term" value="F:RNA-directed RNA polymerase activity"/>
    <property type="evidence" value="ECO:0007669"/>
    <property type="project" value="UniProtKB-KW"/>
</dbReference>
<comment type="catalytic activity">
    <reaction evidence="37">
        <text>ATP + H2O = ADP + phosphate + H(+)</text>
        <dbReference type="Rhea" id="RHEA:13065"/>
        <dbReference type="ChEBI" id="CHEBI:15377"/>
        <dbReference type="ChEBI" id="CHEBI:15378"/>
        <dbReference type="ChEBI" id="CHEBI:30616"/>
        <dbReference type="ChEBI" id="CHEBI:43474"/>
        <dbReference type="ChEBI" id="CHEBI:456216"/>
        <dbReference type="EC" id="3.6.4.13"/>
    </reaction>
</comment>
<evidence type="ECO:0000256" key="10">
    <source>
        <dbReference type="ARBA" id="ARBA00022553"/>
    </source>
</evidence>
<evidence type="ECO:0000256" key="22">
    <source>
        <dbReference type="ARBA" id="ARBA00022806"/>
    </source>
</evidence>
<keyword evidence="23" id="KW-0788">Thiol protease</keyword>
<evidence type="ECO:0000256" key="31">
    <source>
        <dbReference type="ARBA" id="ARBA00023200"/>
    </source>
</evidence>
<keyword evidence="26" id="KW-1043">Host membrane</keyword>
<dbReference type="GO" id="GO:0003724">
    <property type="term" value="F:RNA helicase activity"/>
    <property type="evidence" value="ECO:0007669"/>
    <property type="project" value="InterPro"/>
</dbReference>
<comment type="function">
    <text evidence="1">VP0 precursor is a component of immature procapsids.</text>
</comment>
<dbReference type="GO" id="GO:0006508">
    <property type="term" value="P:proteolysis"/>
    <property type="evidence" value="ECO:0007669"/>
    <property type="project" value="UniProtKB-KW"/>
</dbReference>
<evidence type="ECO:0000259" key="40">
    <source>
        <dbReference type="PROSITE" id="PS51874"/>
    </source>
</evidence>
<keyword evidence="7" id="KW-0696">RNA-directed RNA polymerase</keyword>
<dbReference type="InterPro" id="IPR004004">
    <property type="entry name" value="Helic/Pol/Pept_Calicivir-typ"/>
</dbReference>
<evidence type="ECO:0000256" key="34">
    <source>
        <dbReference type="ARBA" id="ARBA00023303"/>
    </source>
</evidence>
<dbReference type="InterPro" id="IPR037080">
    <property type="entry name" value="Capsid_VP4_sf_Picornavirus"/>
</dbReference>
<dbReference type="GO" id="GO:0006351">
    <property type="term" value="P:DNA-templated transcription"/>
    <property type="evidence" value="ECO:0007669"/>
    <property type="project" value="InterPro"/>
</dbReference>
<keyword evidence="9" id="KW-0191">Covalent protein-RNA linkage</keyword>
<dbReference type="GO" id="GO:0044162">
    <property type="term" value="C:host cell cytoplasmic vesicle membrane"/>
    <property type="evidence" value="ECO:0007669"/>
    <property type="project" value="UniProtKB-SubCell"/>
</dbReference>
<dbReference type="InterPro" id="IPR000199">
    <property type="entry name" value="Peptidase_C3A/C3B_picornavir"/>
</dbReference>
<dbReference type="Gene3D" id="2.40.10.10">
    <property type="entry name" value="Trypsin-like serine proteases"/>
    <property type="match status" value="2"/>
</dbReference>
<evidence type="ECO:0000256" key="4">
    <source>
        <dbReference type="ARBA" id="ARBA00004328"/>
    </source>
</evidence>
<keyword evidence="22" id="KW-0347">Helicase</keyword>
<keyword evidence="31" id="KW-1035">Host cytoplasm</keyword>
<dbReference type="Pfam" id="PF00073">
    <property type="entry name" value="Rhv"/>
    <property type="match status" value="2"/>
</dbReference>
<proteinExistence type="predicted"/>
<feature type="domain" description="RdRp catalytic" evidence="38">
    <location>
        <begin position="1885"/>
        <end position="2003"/>
    </location>
</feature>
<keyword evidence="21" id="KW-1161">Viral attachment to host cell</keyword>
<evidence type="ECO:0000256" key="37">
    <source>
        <dbReference type="ARBA" id="ARBA00047984"/>
    </source>
</evidence>
<dbReference type="Gene3D" id="3.30.70.270">
    <property type="match status" value="2"/>
</dbReference>
<evidence type="ECO:0000256" key="18">
    <source>
        <dbReference type="ARBA" id="ARBA00022707"/>
    </source>
</evidence>
<evidence type="ECO:0000256" key="21">
    <source>
        <dbReference type="ARBA" id="ARBA00022804"/>
    </source>
</evidence>
<keyword evidence="29" id="KW-0406">Ion transport</keyword>
<evidence type="ECO:0000256" key="1">
    <source>
        <dbReference type="ARBA" id="ARBA00002982"/>
    </source>
</evidence>
<dbReference type="InterPro" id="IPR029053">
    <property type="entry name" value="Viral_coat"/>
</dbReference>
<evidence type="ECO:0000256" key="26">
    <source>
        <dbReference type="ARBA" id="ARBA00022870"/>
    </source>
</evidence>
<evidence type="ECO:0000259" key="38">
    <source>
        <dbReference type="PROSITE" id="PS50507"/>
    </source>
</evidence>
<comment type="function">
    <text evidence="36">Replicates the genomic and antigenomic RNAs by recognizing replications specific signals. Performs VPg uridylylation.</text>
</comment>
<dbReference type="PROSITE" id="PS50507">
    <property type="entry name" value="RDRP_SSRNA_POS"/>
    <property type="match status" value="1"/>
</dbReference>
<dbReference type="Gene3D" id="1.20.960.20">
    <property type="match status" value="1"/>
</dbReference>
<dbReference type="InterPro" id="IPR059138">
    <property type="entry name" value="Pico_VP1"/>
</dbReference>
<dbReference type="Gene3D" id="4.10.90.10">
    <property type="entry name" value="Capsid protein VP4 superfamily, Picornavirus"/>
    <property type="match status" value="1"/>
</dbReference>
<dbReference type="InterPro" id="IPR043502">
    <property type="entry name" value="DNA/RNA_pol_sf"/>
</dbReference>
<keyword evidence="10" id="KW-0597">Phosphoprotein</keyword>
<evidence type="ECO:0000256" key="5">
    <source>
        <dbReference type="ARBA" id="ARBA00020107"/>
    </source>
</evidence>
<keyword evidence="28" id="KW-1182">Viral ion channel</keyword>
<dbReference type="PRINTS" id="PR00918">
    <property type="entry name" value="CALICVIRUSNS"/>
</dbReference>
<evidence type="ECO:0000256" key="15">
    <source>
        <dbReference type="ARBA" id="ARBA00022679"/>
    </source>
</evidence>
<dbReference type="InterPro" id="IPR044067">
    <property type="entry name" value="PCV_3C_PRO"/>
</dbReference>
<keyword evidence="17" id="KW-1143">T=pseudo3 icosahedral capsid protein</keyword>
<evidence type="ECO:0000256" key="24">
    <source>
        <dbReference type="ARBA" id="ARBA00022840"/>
    </source>
</evidence>
<keyword evidence="8" id="KW-1036">Host cytoplasmic vesicle</keyword>
<dbReference type="InterPro" id="IPR033703">
    <property type="entry name" value="Rhv-like"/>
</dbReference>
<evidence type="ECO:0000256" key="35">
    <source>
        <dbReference type="ARBA" id="ARBA00033716"/>
    </source>
</evidence>
<evidence type="ECO:0000256" key="32">
    <source>
        <dbReference type="ARBA" id="ARBA00023288"/>
    </source>
</evidence>
<evidence type="ECO:0000256" key="33">
    <source>
        <dbReference type="ARBA" id="ARBA00023296"/>
    </source>
</evidence>
<dbReference type="GO" id="GO:0004197">
    <property type="term" value="F:cysteine-type endopeptidase activity"/>
    <property type="evidence" value="ECO:0007669"/>
    <property type="project" value="InterPro"/>
</dbReference>
<dbReference type="SUPFAM" id="SSF50494">
    <property type="entry name" value="Trypsin-like serine proteases"/>
    <property type="match status" value="1"/>
</dbReference>
<evidence type="ECO:0000256" key="19">
    <source>
        <dbReference type="ARBA" id="ARBA00022741"/>
    </source>
</evidence>
<dbReference type="InterPro" id="IPR009003">
    <property type="entry name" value="Peptidase_S1_PA"/>
</dbReference>
<keyword evidence="12" id="KW-1048">Host nucleus</keyword>
<dbReference type="PROSITE" id="PS51874">
    <property type="entry name" value="PCV_3C_PRO"/>
    <property type="match status" value="1"/>
</dbReference>
<evidence type="ECO:0000256" key="13">
    <source>
        <dbReference type="ARBA" id="ARBA00022581"/>
    </source>
</evidence>
<dbReference type="GO" id="GO:0003723">
    <property type="term" value="F:RNA binding"/>
    <property type="evidence" value="ECO:0007669"/>
    <property type="project" value="InterPro"/>
</dbReference>
<dbReference type="PROSITE" id="PS51218">
    <property type="entry name" value="SF3_HELICASE_2"/>
    <property type="match status" value="1"/>
</dbReference>
<dbReference type="InterPro" id="IPR001205">
    <property type="entry name" value="RNA-dir_pol_C"/>
</dbReference>
<keyword evidence="16" id="KW-0548">Nucleotidyltransferase</keyword>
<evidence type="ECO:0000256" key="16">
    <source>
        <dbReference type="ARBA" id="ARBA00022695"/>
    </source>
</evidence>
<dbReference type="InterPro" id="IPR043128">
    <property type="entry name" value="Rev_trsase/Diguanyl_cyclase"/>
</dbReference>
<reference evidence="41" key="1">
    <citation type="submission" date="2019-12" db="EMBL/GenBank/DDBJ databases">
        <title>Genomes of Novel members of previously described DNA and RNA virus families from a drill monkey in South-South, Nigeria.</title>
        <authorList>
            <person name="George U.E."/>
            <person name="Simsek C."/>
            <person name="Faleye T.O.C."/>
            <person name="Adewumi M.O."/>
            <person name="Arowolo O.A."/>
            <person name="Oragwa A.V."/>
            <person name="Adeniji J.A."/>
            <person name="Matthijnssens J."/>
        </authorList>
    </citation>
    <scope>NUCLEOTIDE SEQUENCE</scope>
    <source>
        <strain evidence="41">NGR_2017_NHP_CV</strain>
    </source>
</reference>
<dbReference type="GO" id="GO:0019062">
    <property type="term" value="P:virion attachment to host cell"/>
    <property type="evidence" value="ECO:0007669"/>
    <property type="project" value="UniProtKB-KW"/>
</dbReference>
<evidence type="ECO:0000256" key="9">
    <source>
        <dbReference type="ARBA" id="ARBA00022520"/>
    </source>
</evidence>
<keyword evidence="19" id="KW-0547">Nucleotide-binding</keyword>
<evidence type="ECO:0000313" key="41">
    <source>
        <dbReference type="EMBL" id="QHN64364.1"/>
    </source>
</evidence>
<dbReference type="Gene3D" id="2.60.120.20">
    <property type="match status" value="3"/>
</dbReference>
<keyword evidence="24" id="KW-0067">ATP-binding</keyword>
<evidence type="ECO:0000256" key="14">
    <source>
        <dbReference type="ARBA" id="ARBA00022670"/>
    </source>
</evidence>
<dbReference type="SUPFAM" id="SSF52540">
    <property type="entry name" value="P-loop containing nucleoside triphosphate hydrolases"/>
    <property type="match status" value="1"/>
</dbReference>
<keyword evidence="18" id="KW-0519">Myristate</keyword>
<evidence type="ECO:0000256" key="6">
    <source>
        <dbReference type="ARBA" id="ARBA00022448"/>
    </source>
</evidence>
<evidence type="ECO:0000256" key="27">
    <source>
        <dbReference type="ARBA" id="ARBA00022953"/>
    </source>
</evidence>
<dbReference type="Pfam" id="PF00910">
    <property type="entry name" value="RNA_helicase"/>
    <property type="match status" value="1"/>
</dbReference>
<dbReference type="InterPro" id="IPR007094">
    <property type="entry name" value="RNA-dir_pol_PSvirus"/>
</dbReference>
<dbReference type="Pfam" id="PF22663">
    <property type="entry name" value="Rhv_5"/>
    <property type="match status" value="1"/>
</dbReference>
<keyword evidence="13" id="KW-0945">Host-virus interaction</keyword>
<keyword evidence="32" id="KW-0449">Lipoprotein</keyword>
<name>A0A6B9UM18_9PICO</name>
<dbReference type="GO" id="GO:0005524">
    <property type="term" value="F:ATP binding"/>
    <property type="evidence" value="ECO:0007669"/>
    <property type="project" value="UniProtKB-KW"/>
</dbReference>
<keyword evidence="33" id="KW-1160">Virus entry into host cell</keyword>
<evidence type="ECO:0000256" key="23">
    <source>
        <dbReference type="ARBA" id="ARBA00022807"/>
    </source>
</evidence>
<evidence type="ECO:0000256" key="29">
    <source>
        <dbReference type="ARBA" id="ARBA00023065"/>
    </source>
</evidence>
<evidence type="ECO:0000256" key="25">
    <source>
        <dbReference type="ARBA" id="ARBA00022844"/>
    </source>
</evidence>
<dbReference type="InterPro" id="IPR043504">
    <property type="entry name" value="Peptidase_S1_PA_chymotrypsin"/>
</dbReference>
<evidence type="ECO:0000256" key="7">
    <source>
        <dbReference type="ARBA" id="ARBA00022484"/>
    </source>
</evidence>
<dbReference type="GO" id="GO:0005198">
    <property type="term" value="F:structural molecule activity"/>
    <property type="evidence" value="ECO:0007669"/>
    <property type="project" value="InterPro"/>
</dbReference>
<dbReference type="InterPro" id="IPR001676">
    <property type="entry name" value="Picornavirus_capsid"/>
</dbReference>
<evidence type="ECO:0000256" key="30">
    <source>
        <dbReference type="ARBA" id="ARBA00023136"/>
    </source>
</evidence>
<dbReference type="InterPro" id="IPR000605">
    <property type="entry name" value="Helicase_SF3_ssDNA/RNA_vir"/>
</dbReference>
<comment type="function">
    <text evidence="35">Lies on the inner surface of the capsid shell. After binding to the host receptor, the capsid undergoes conformational changes. Capsid protein VP4 is released, capsid protein VP1 N-terminus is externalized, and together, they shape a pore in the host membrane through which the viral genome is translocated into the host cell cytoplasm. After genome has been released, the channel shrinks.</text>
</comment>
<dbReference type="GO" id="GO:0015267">
    <property type="term" value="F:channel activity"/>
    <property type="evidence" value="ECO:0007669"/>
    <property type="project" value="UniProtKB-KW"/>
</dbReference>
<evidence type="ECO:0000256" key="17">
    <source>
        <dbReference type="ARBA" id="ARBA00022706"/>
    </source>
</evidence>
<keyword evidence="25" id="KW-0946">Virion</keyword>
<dbReference type="EMBL" id="MN784123">
    <property type="protein sequence ID" value="QHN64364.1"/>
    <property type="molecule type" value="Genomic_RNA"/>
</dbReference>
<feature type="domain" description="Peptidase C3" evidence="40">
    <location>
        <begin position="1453"/>
        <end position="1641"/>
    </location>
</feature>
<dbReference type="Pfam" id="PF00548">
    <property type="entry name" value="Peptidase_C3"/>
    <property type="match status" value="1"/>
</dbReference>
<protein>
    <recommendedName>
        <fullName evidence="5">Genome polyprotein</fullName>
    </recommendedName>
</protein>
<keyword evidence="15" id="KW-0808">Transferase</keyword>
<evidence type="ECO:0000256" key="36">
    <source>
        <dbReference type="ARBA" id="ARBA00045446"/>
    </source>
</evidence>
<keyword evidence="20" id="KW-0378">Hydrolase</keyword>
<dbReference type="InterPro" id="IPR027417">
    <property type="entry name" value="P-loop_NTPase"/>
</dbReference>
<dbReference type="GO" id="GO:0046718">
    <property type="term" value="P:symbiont entry into host cell"/>
    <property type="evidence" value="ECO:0007669"/>
    <property type="project" value="UniProtKB-KW"/>
</dbReference>
<organism evidence="41">
    <name type="scientific">Cosavirus F</name>
    <dbReference type="NCBI Taxonomy" id="2003652"/>
    <lineage>
        <taxon>Viruses</taxon>
        <taxon>Riboviria</taxon>
        <taxon>Orthornavirae</taxon>
        <taxon>Pisuviricota</taxon>
        <taxon>Pisoniviricetes</taxon>
        <taxon>Picornavirales</taxon>
        <taxon>Picornaviridae</taxon>
        <taxon>Caphthovirinae</taxon>
        <taxon>Cosavirus</taxon>
        <taxon>Cosavirus fepakis</taxon>
    </lineage>
</organism>
<evidence type="ECO:0000256" key="8">
    <source>
        <dbReference type="ARBA" id="ARBA00022488"/>
    </source>
</evidence>
<sequence>MTVIMGANNSKESSTSTGNEGVIVNNFYANQYYASIDASAQAVGTEDTPANGNVSGFLGLASSAFNALSFLASPKVENSTYLEDRIVTRQAGNTSVNSQASEGVLHGYGFETDSRPPTSCGDAPTHTQPGVSRAYVFNLDDWTLAQGCYQYQAVKLTKKMADEEFSNLFGKTMLTHAFHKTGYEVTLQVNTSPFHAGLLGLFLVPEFTRQPEQKTGWDLFSSYIPLLDNVNVFNPPTFSQLDKFVYPPSFDVASSSPEQFFLYPHQLINPKETNIATVRVPYVNVCPTSDRTVHNNWTAVIMVLSPLMYSSGASPTIQMTLSVTPLNPVFNGLRQYSNQSPIPTRPSHNQNQFNTTLPDCQEPCYGMTVTPPRDFLPPPIEDLLSLAKVPCFLDLGENMSQPYFKVSNTKSTTSLVEFGVTLFSKPLLNTLVSRLGKYFCNYRGSLQLDFISATTSLTRGKLLIAYTPPGAGKPANLDEAMQGTYSIWDIGLQSTFHFTIPFISVVDFRITAYSSASTVNADGWVSVWLLNPLTYPPDTPPTQNIVVMLSAGKDFSYRLPISPAVAQNPDGPHDNAESGTLRDTDAGLNSGHSVALPTNHSNCAFFFDRYRLIGMLVSTSGTGPSVYSPLDDKGIVKEPEVLIQDMADKAVHTLLTLSPNPSVNSTLLGGYEVLKPSNGNDINVPSYIFLMNGDRHLYNSAPFTYIHADLEVTVKPPKAMTGRWRVTWYPPGAPLDTTQLSYNPVMKGSSDPYADAVVSIGSAVASLNPTFYGEGENMISFSIPYCSPLSVLPLAFDGYNTYSSVPGQYGVAPAADYGVLAVEDDFGSKFYEVFVRYKNFKGYVPKTLPRVVAYSSLQPSTHNKTLKVVTTEAVPYTFHNKKLQLLAGDIEQNPGPVMSVPQAQGPVADLLKVAREPKTVENVHRLLTTLNTLMDTWNSMCEKLSDAKFFRDLLCLLTKLSALLFLCHNQGTTAYLAAAAIMVADGVTFYDWYEKIKAFLSKRFRTIPPLFSLAEGPDLRDIVTFFNAARGAQWMVESIRALISWLKRWLELEEENEGTKLERMLIESPKHCRAINEFYTGDVFVKPQESFDFIQNLVDLSTSLGKTQLANYFKKFTTSDSDACRPEPVVIVLRGRPGAGKSAAATVLAAAVSKVVVGNQSVYTLSPDTDHMDGYKGQFVTIMDDLGQNPDGEDFRSFCQMVSTTQYRPPMANLDDKGICFSSRLIIATTNLVDFNPITIADPRALDRRITYDIHVEPGPSACVDGKLDLEKALKSDGPARFPYTTDCPLLHTTGLTLTDLRSKKTMNIKDLVTLVTNKLSLKKTVSNLLDNLIAQGPKIVGFTKDDEGVVIVDCMEEWDKIKDKKRKQAALEMISDELKTQHELHAQSMSMLKKFLTGLGVVAAVVGGLVALKYGLSGSSEEKEKKEETSADGPYSGPAKKDIKTLNLKAQSPLMDMEKKILKNVLPFRIIVGGKPYVQTCLALAHRVILVNRHTVDSIEDEFYVNERKYHIQQTEVVALQHEGITDLVALKLADGPEFKSLVRHFAPYSSSLLPGTRLLILSNDDLPMTREGSFLRYEDEVPTNVGSMPYVMLYRASTYFGMCGSVVCTRFTDTPGILGLHCAGGGGVGVGTRLNRRMVECILDYFYPKQAEGVITSTSDAPYIHVPRVTKLRRTTAVYPSTEKYGPAALTRNDPRLNEGVDLDEVIFSKHKENKIIEKGTEIYKALEMAAEIYSAKFVEKDFTPLTVEEAILGIPGLDRLDPNTASGIPYKKTRRQMINFDTGQIVDDELKNRLGCWLNGTPPETFYQTFLKDEIRPIEKVKAGKTRIIDVPPLDHVIAFRMMFGRFIAWYHLNYGFDTGSAIGCDPEIAWASFGFKLAQYKYQYDFDYSNFDASHSESLFNLLRDVVFTETNGFDHRCSLLLDSLAVSTHRYENKMMVIHGGLPSGTAGTSVINTVLNNIIFKASLYYTYSNFEWNDVVMLAYGDDIVAASDYELDLTRVRDFMSRIGYKITPADKGEEFRPKCMKELQFLKRRFEKVAGVYAPVMETENLEAMLSWYKPGTLGEKLLSVQHLAHFSGEETYNYLFAPFKRDGFEILPWKQLHLEWLNKLSE</sequence>
<keyword evidence="14" id="KW-0645">Protease</keyword>
<dbReference type="GO" id="GO:0039618">
    <property type="term" value="C:T=pseudo3 icosahedral viral capsid"/>
    <property type="evidence" value="ECO:0007669"/>
    <property type="project" value="UniProtKB-KW"/>
</dbReference>
<evidence type="ECO:0000256" key="12">
    <source>
        <dbReference type="ARBA" id="ARBA00022562"/>
    </source>
</evidence>
<dbReference type="SUPFAM" id="SSF88633">
    <property type="entry name" value="Positive stranded ssRNA viruses"/>
    <property type="match status" value="2"/>
</dbReference>
<comment type="subcellular location">
    <subcellularLocation>
        <location evidence="2">Host cytoplasmic vesicle membrane</location>
        <topology evidence="2">Peripheral membrane protein</topology>
        <orientation evidence="2">Cytoplasmic side</orientation>
    </subcellularLocation>
    <subcellularLocation>
        <location evidence="3">Host nucleus</location>
        <location evidence="3">Host nucleolus</location>
    </subcellularLocation>
    <subcellularLocation>
        <location evidence="4">Virion</location>
    </subcellularLocation>
</comment>
<keyword evidence="27" id="KW-0693">Viral RNA replication</keyword>
<accession>A0A6B9UM18</accession>
<evidence type="ECO:0000256" key="20">
    <source>
        <dbReference type="ARBA" id="ARBA00022801"/>
    </source>
</evidence>
<dbReference type="Pfam" id="PF00680">
    <property type="entry name" value="RdRP_1"/>
    <property type="match status" value="1"/>
</dbReference>